<feature type="compositionally biased region" description="Low complexity" evidence="1">
    <location>
        <begin position="143"/>
        <end position="157"/>
    </location>
</feature>
<feature type="compositionally biased region" description="Polar residues" evidence="1">
    <location>
        <begin position="158"/>
        <end position="171"/>
    </location>
</feature>
<dbReference type="InParanoid" id="A0A6P8YEI4"/>
<evidence type="ECO:0000313" key="3">
    <source>
        <dbReference type="RefSeq" id="XP_034238143.1"/>
    </source>
</evidence>
<gene>
    <name evidence="3" type="primary">LOC117643390</name>
</gene>
<sequence length="179" mass="19200">MHHGDSRAVLARYSQRGAYGDATSLYPGHYQAQQEVPQYHHHPPHQVHQHDRGKPTPTPPYPCAYSQYASSGGDAYRGGVYLGSDSPHGTAHGAAHAGFVMHSNTLAEHHAATTPYPQVHGVHAPHSAHAVHAVHHAMNGGFPQVASQTTPSSSSASGTQDPQPYPYQSSYCGPPMQKY</sequence>
<evidence type="ECO:0000256" key="1">
    <source>
        <dbReference type="SAM" id="MobiDB-lite"/>
    </source>
</evidence>
<dbReference type="RefSeq" id="XP_034238143.1">
    <property type="nucleotide sequence ID" value="XM_034382252.1"/>
</dbReference>
<organism evidence="3">
    <name type="scientific">Thrips palmi</name>
    <name type="common">Melon thrips</name>
    <dbReference type="NCBI Taxonomy" id="161013"/>
    <lineage>
        <taxon>Eukaryota</taxon>
        <taxon>Metazoa</taxon>
        <taxon>Ecdysozoa</taxon>
        <taxon>Arthropoda</taxon>
        <taxon>Hexapoda</taxon>
        <taxon>Insecta</taxon>
        <taxon>Pterygota</taxon>
        <taxon>Neoptera</taxon>
        <taxon>Paraneoptera</taxon>
        <taxon>Thysanoptera</taxon>
        <taxon>Terebrantia</taxon>
        <taxon>Thripoidea</taxon>
        <taxon>Thripidae</taxon>
        <taxon>Thrips</taxon>
    </lineage>
</organism>
<name>A0A6P8YEI4_THRPL</name>
<evidence type="ECO:0000313" key="2">
    <source>
        <dbReference type="Proteomes" id="UP000515158"/>
    </source>
</evidence>
<accession>A0A6P8YEI4</accession>
<reference evidence="3" key="1">
    <citation type="submission" date="2025-08" db="UniProtKB">
        <authorList>
            <consortium name="RefSeq"/>
        </authorList>
    </citation>
    <scope>IDENTIFICATION</scope>
    <source>
        <tissue evidence="3">Total insect</tissue>
    </source>
</reference>
<dbReference type="KEGG" id="tpal:117643390"/>
<dbReference type="AlphaFoldDB" id="A0A6P8YEI4"/>
<protein>
    <submittedName>
        <fullName evidence="3">Polyadenylate-binding protein 1-B-like</fullName>
    </submittedName>
</protein>
<dbReference type="Proteomes" id="UP000515158">
    <property type="component" value="Unplaced"/>
</dbReference>
<feature type="region of interest" description="Disordered" evidence="1">
    <location>
        <begin position="41"/>
        <end position="63"/>
    </location>
</feature>
<dbReference type="GeneID" id="117643390"/>
<proteinExistence type="predicted"/>
<keyword evidence="2" id="KW-1185">Reference proteome</keyword>
<feature type="region of interest" description="Disordered" evidence="1">
    <location>
        <begin position="141"/>
        <end position="179"/>
    </location>
</feature>